<keyword evidence="3" id="KW-0227">DNA damage</keyword>
<dbReference type="InterPro" id="IPR003265">
    <property type="entry name" value="HhH-GPD_domain"/>
</dbReference>
<dbReference type="InterPro" id="IPR051912">
    <property type="entry name" value="Alkylbase_DNA_Glycosylase/TA"/>
</dbReference>
<dbReference type="PANTHER" id="PTHR43003">
    <property type="entry name" value="DNA-3-METHYLADENINE GLYCOSYLASE"/>
    <property type="match status" value="1"/>
</dbReference>
<evidence type="ECO:0000256" key="4">
    <source>
        <dbReference type="ARBA" id="ARBA00023204"/>
    </source>
</evidence>
<dbReference type="AlphaFoldDB" id="A0AAN0RJ77"/>
<dbReference type="Gene3D" id="1.10.340.30">
    <property type="entry name" value="Hypothetical protein, domain 2"/>
    <property type="match status" value="1"/>
</dbReference>
<dbReference type="SUPFAM" id="SSF48150">
    <property type="entry name" value="DNA-glycosylase"/>
    <property type="match status" value="1"/>
</dbReference>
<dbReference type="GO" id="GO:0006285">
    <property type="term" value="P:base-excision repair, AP site formation"/>
    <property type="evidence" value="ECO:0007669"/>
    <property type="project" value="TreeGrafter"/>
</dbReference>
<comment type="catalytic activity">
    <reaction evidence="1">
        <text>Hydrolysis of alkylated DNA, releasing 3-methyladenine, 3-methylguanine, 7-methylguanine and 7-methyladenine.</text>
        <dbReference type="EC" id="3.2.2.21"/>
    </reaction>
</comment>
<proteinExistence type="predicted"/>
<dbReference type="EMBL" id="CP003984">
    <property type="protein sequence ID" value="AII87195.1"/>
    <property type="molecule type" value="Genomic_DNA"/>
</dbReference>
<dbReference type="GO" id="GO:0043916">
    <property type="term" value="F:DNA-7-methylguanine glycosylase activity"/>
    <property type="evidence" value="ECO:0007669"/>
    <property type="project" value="TreeGrafter"/>
</dbReference>
<name>A0AAN0RJ77_9RHOB</name>
<dbReference type="GO" id="GO:0032993">
    <property type="term" value="C:protein-DNA complex"/>
    <property type="evidence" value="ECO:0007669"/>
    <property type="project" value="TreeGrafter"/>
</dbReference>
<protein>
    <recommendedName>
        <fullName evidence="2">DNA-3-methyladenine glycosylase II</fullName>
        <ecNumber evidence="2">3.2.2.21</ecNumber>
    </recommendedName>
</protein>
<keyword evidence="7" id="KW-1185">Reference proteome</keyword>
<evidence type="ECO:0000256" key="3">
    <source>
        <dbReference type="ARBA" id="ARBA00022763"/>
    </source>
</evidence>
<dbReference type="InterPro" id="IPR011257">
    <property type="entry name" value="DNA_glycosylase"/>
</dbReference>
<dbReference type="Proteomes" id="UP000028680">
    <property type="component" value="Chromosome"/>
</dbReference>
<evidence type="ECO:0000256" key="2">
    <source>
        <dbReference type="ARBA" id="ARBA00012000"/>
    </source>
</evidence>
<dbReference type="Pfam" id="PF00730">
    <property type="entry name" value="HhH-GPD"/>
    <property type="match status" value="1"/>
</dbReference>
<dbReference type="GO" id="GO:0006307">
    <property type="term" value="P:DNA alkylation repair"/>
    <property type="evidence" value="ECO:0007669"/>
    <property type="project" value="TreeGrafter"/>
</dbReference>
<organism evidence="6 7">
    <name type="scientific">Planktomarina temperata RCA23</name>
    <dbReference type="NCBI Taxonomy" id="666509"/>
    <lineage>
        <taxon>Bacteria</taxon>
        <taxon>Pseudomonadati</taxon>
        <taxon>Pseudomonadota</taxon>
        <taxon>Alphaproteobacteria</taxon>
        <taxon>Rhodobacterales</taxon>
        <taxon>Paracoccaceae</taxon>
        <taxon>Planktomarina</taxon>
    </lineage>
</organism>
<gene>
    <name evidence="6" type="ORF">RCA23_c16590</name>
</gene>
<dbReference type="GO" id="GO:0008725">
    <property type="term" value="F:DNA-3-methyladenine glycosylase activity"/>
    <property type="evidence" value="ECO:0007669"/>
    <property type="project" value="TreeGrafter"/>
</dbReference>
<feature type="domain" description="HhH-GPD" evidence="5">
    <location>
        <begin position="51"/>
        <end position="198"/>
    </location>
</feature>
<dbReference type="GO" id="GO:0005737">
    <property type="term" value="C:cytoplasm"/>
    <property type="evidence" value="ECO:0007669"/>
    <property type="project" value="TreeGrafter"/>
</dbReference>
<sequence length="207" mass="22416">MDIITISSPADIDHAVAQLNIPQFNVIYEKCSPIPLRCKPPGFASLLQAIIGQQVLVASAAAIWERIQAAGLCRAAAMAQASTEDLARLGLSRPKIRYAKALALSGLDYEGLAALSDAEVLSRLTAITGIGRWTAEVYALQALGRADVFPHGDLALQEAARQVFHLPKRPSEADMRALAENWAPFRAVAARLLWAYYKDHKSREGIG</sequence>
<dbReference type="CDD" id="cd00056">
    <property type="entry name" value="ENDO3c"/>
    <property type="match status" value="1"/>
</dbReference>
<evidence type="ECO:0000313" key="6">
    <source>
        <dbReference type="EMBL" id="AII87195.1"/>
    </source>
</evidence>
<keyword evidence="4" id="KW-0234">DNA repair</keyword>
<dbReference type="KEGG" id="ptp:RCA23_c16590"/>
<dbReference type="GO" id="GO:0032131">
    <property type="term" value="F:alkylated DNA binding"/>
    <property type="evidence" value="ECO:0007669"/>
    <property type="project" value="TreeGrafter"/>
</dbReference>
<evidence type="ECO:0000256" key="1">
    <source>
        <dbReference type="ARBA" id="ARBA00000086"/>
    </source>
</evidence>
<evidence type="ECO:0000313" key="7">
    <source>
        <dbReference type="Proteomes" id="UP000028680"/>
    </source>
</evidence>
<dbReference type="EC" id="3.2.2.21" evidence="2"/>
<accession>A0AAN0RJ77</accession>
<dbReference type="Gene3D" id="1.10.1670.40">
    <property type="match status" value="1"/>
</dbReference>
<dbReference type="SMART" id="SM00478">
    <property type="entry name" value="ENDO3c"/>
    <property type="match status" value="1"/>
</dbReference>
<reference evidence="6 7" key="1">
    <citation type="journal article" date="2014" name="ISME J.">
        <title>Adaptation of an abundant Roseobacter RCA organism to pelagic systems revealed by genomic and transcriptomic analyses.</title>
        <authorList>
            <person name="Voget S."/>
            <person name="Wemheuer B."/>
            <person name="Brinkhoff T."/>
            <person name="Vollmers J."/>
            <person name="Dietrich S."/>
            <person name="Giebel H.A."/>
            <person name="Beardsley C."/>
            <person name="Sardemann C."/>
            <person name="Bakenhus I."/>
            <person name="Billerbeck S."/>
            <person name="Daniel R."/>
            <person name="Simon M."/>
        </authorList>
    </citation>
    <scope>NUCLEOTIDE SEQUENCE [LARGE SCALE GENOMIC DNA]</scope>
    <source>
        <strain evidence="6 7">RCA23</strain>
    </source>
</reference>
<evidence type="ECO:0000259" key="5">
    <source>
        <dbReference type="SMART" id="SM00478"/>
    </source>
</evidence>
<dbReference type="PANTHER" id="PTHR43003:SF5">
    <property type="entry name" value="DNA-3-METHYLADENINE GLYCOSYLASE"/>
    <property type="match status" value="1"/>
</dbReference>